<keyword evidence="1 5" id="KW-0963">Cytoplasm</keyword>
<accession>A0A9D6V5P6</accession>
<proteinExistence type="inferred from homology"/>
<dbReference type="NCBIfam" id="TIGR00113">
    <property type="entry name" value="queA"/>
    <property type="match status" value="1"/>
</dbReference>
<comment type="function">
    <text evidence="5">Transfers and isomerizes the ribose moiety from AdoMet to the 7-aminomethyl group of 7-deazaguanine (preQ1-tRNA) to give epoxyqueuosine (oQ-tRNA).</text>
</comment>
<evidence type="ECO:0000256" key="1">
    <source>
        <dbReference type="ARBA" id="ARBA00022490"/>
    </source>
</evidence>
<evidence type="ECO:0000313" key="7">
    <source>
        <dbReference type="Proteomes" id="UP000807825"/>
    </source>
</evidence>
<dbReference type="Pfam" id="PF02547">
    <property type="entry name" value="Queuosine_synth"/>
    <property type="match status" value="1"/>
</dbReference>
<dbReference type="InterPro" id="IPR042118">
    <property type="entry name" value="QueA_dom1"/>
</dbReference>
<evidence type="ECO:0000256" key="4">
    <source>
        <dbReference type="ARBA" id="ARBA00022785"/>
    </source>
</evidence>
<dbReference type="EMBL" id="JACRDE010000551">
    <property type="protein sequence ID" value="MBI5252017.1"/>
    <property type="molecule type" value="Genomic_DNA"/>
</dbReference>
<dbReference type="EC" id="2.4.99.17" evidence="5"/>
<keyword evidence="3 5" id="KW-0949">S-adenosyl-L-methionine</keyword>
<comment type="subcellular location">
    <subcellularLocation>
        <location evidence="5">Cytoplasm</location>
    </subcellularLocation>
</comment>
<reference evidence="6" key="1">
    <citation type="submission" date="2020-07" db="EMBL/GenBank/DDBJ databases">
        <title>Huge and variable diversity of episymbiotic CPR bacteria and DPANN archaea in groundwater ecosystems.</title>
        <authorList>
            <person name="He C.Y."/>
            <person name="Keren R."/>
            <person name="Whittaker M."/>
            <person name="Farag I.F."/>
            <person name="Doudna J."/>
            <person name="Cate J.H.D."/>
            <person name="Banfield J.F."/>
        </authorList>
    </citation>
    <scope>NUCLEOTIDE SEQUENCE</scope>
    <source>
        <strain evidence="6">NC_groundwater_1664_Pr3_B-0.1um_52_9</strain>
    </source>
</reference>
<organism evidence="6 7">
    <name type="scientific">Desulfomonile tiedjei</name>
    <dbReference type="NCBI Taxonomy" id="2358"/>
    <lineage>
        <taxon>Bacteria</taxon>
        <taxon>Pseudomonadati</taxon>
        <taxon>Thermodesulfobacteriota</taxon>
        <taxon>Desulfomonilia</taxon>
        <taxon>Desulfomonilales</taxon>
        <taxon>Desulfomonilaceae</taxon>
        <taxon>Desulfomonile</taxon>
    </lineage>
</organism>
<sequence length="373" mass="41750">MNRKEPANASASELEEIPEQYRLSTYTYDLPRELIAQRPAEIRDQSRLLVLNRRTGELLHRVFRDLPELLRPSDILVINQTKVIPASLICRKPSGGRVELLVVDPAAGDPDKDAPASRVCLVKSSKPLRPGTRISMEDGPELLCKEFVAPGRVRMLFPETTEDRFLAFLERHGRPPLPAYIGADSRDQDLDRRRYQTIYGRVAGSVAAPTAGLHFTDKLIEELEEIGITIARIVLHVGPGTFMPVRTQDVRLHSIEAEYFDISEHTAACVSRGHKEGRRVIAVGTTSTRALETATSETGDVRGQRGKTDLFIIPGYRFKIVRGIVTNFHLPESTLLMLTCALGGTQRVMTAYHTAVNQRYRFYSYGDACLIID</sequence>
<comment type="subunit">
    <text evidence="5">Monomer.</text>
</comment>
<dbReference type="GO" id="GO:0051075">
    <property type="term" value="F:S-adenosylmethionine:tRNA ribosyltransferase-isomerase activity"/>
    <property type="evidence" value="ECO:0007669"/>
    <property type="project" value="UniProtKB-EC"/>
</dbReference>
<name>A0A9D6V5P6_9BACT</name>
<dbReference type="NCBIfam" id="NF001140">
    <property type="entry name" value="PRK00147.1"/>
    <property type="match status" value="1"/>
</dbReference>
<evidence type="ECO:0000256" key="5">
    <source>
        <dbReference type="HAMAP-Rule" id="MF_00113"/>
    </source>
</evidence>
<keyword evidence="6" id="KW-0328">Glycosyltransferase</keyword>
<dbReference type="GO" id="GO:0008616">
    <property type="term" value="P:tRNA queuosine(34) biosynthetic process"/>
    <property type="evidence" value="ECO:0007669"/>
    <property type="project" value="UniProtKB-UniRule"/>
</dbReference>
<comment type="similarity">
    <text evidence="5">Belongs to the QueA family.</text>
</comment>
<dbReference type="InterPro" id="IPR042119">
    <property type="entry name" value="QueA_dom2"/>
</dbReference>
<comment type="caution">
    <text evidence="6">The sequence shown here is derived from an EMBL/GenBank/DDBJ whole genome shotgun (WGS) entry which is preliminary data.</text>
</comment>
<evidence type="ECO:0000256" key="3">
    <source>
        <dbReference type="ARBA" id="ARBA00022691"/>
    </source>
</evidence>
<gene>
    <name evidence="5 6" type="primary">queA</name>
    <name evidence="6" type="ORF">HY912_21190</name>
</gene>
<dbReference type="Gene3D" id="3.40.1780.10">
    <property type="entry name" value="QueA-like"/>
    <property type="match status" value="1"/>
</dbReference>
<dbReference type="GO" id="GO:0005737">
    <property type="term" value="C:cytoplasm"/>
    <property type="evidence" value="ECO:0007669"/>
    <property type="project" value="UniProtKB-SubCell"/>
</dbReference>
<dbReference type="PANTHER" id="PTHR30307">
    <property type="entry name" value="S-ADENOSYLMETHIONINE:TRNA RIBOSYLTRANSFERASE-ISOMERASE"/>
    <property type="match status" value="1"/>
</dbReference>
<dbReference type="HAMAP" id="MF_00113">
    <property type="entry name" value="QueA"/>
    <property type="match status" value="1"/>
</dbReference>
<dbReference type="SUPFAM" id="SSF111337">
    <property type="entry name" value="QueA-like"/>
    <property type="match status" value="1"/>
</dbReference>
<dbReference type="PANTHER" id="PTHR30307:SF0">
    <property type="entry name" value="S-ADENOSYLMETHIONINE:TRNA RIBOSYLTRANSFERASE-ISOMERASE"/>
    <property type="match status" value="1"/>
</dbReference>
<dbReference type="Proteomes" id="UP000807825">
    <property type="component" value="Unassembled WGS sequence"/>
</dbReference>
<dbReference type="AlphaFoldDB" id="A0A9D6V5P6"/>
<dbReference type="InterPro" id="IPR003699">
    <property type="entry name" value="QueA"/>
</dbReference>
<protein>
    <recommendedName>
        <fullName evidence="5">S-adenosylmethionine:tRNA ribosyltransferase-isomerase</fullName>
        <ecNumber evidence="5">2.4.99.17</ecNumber>
    </recommendedName>
    <alternativeName>
        <fullName evidence="5">Queuosine biosynthesis protein QueA</fullName>
    </alternativeName>
</protein>
<dbReference type="InterPro" id="IPR036100">
    <property type="entry name" value="QueA_sf"/>
</dbReference>
<dbReference type="Gene3D" id="2.40.10.240">
    <property type="entry name" value="QueA-like"/>
    <property type="match status" value="1"/>
</dbReference>
<keyword evidence="2 5" id="KW-0808">Transferase</keyword>
<comment type="pathway">
    <text evidence="5">tRNA modification; tRNA-queuosine biosynthesis.</text>
</comment>
<evidence type="ECO:0000256" key="2">
    <source>
        <dbReference type="ARBA" id="ARBA00022679"/>
    </source>
</evidence>
<comment type="catalytic activity">
    <reaction evidence="5">
        <text>7-aminomethyl-7-carbaguanosine(34) in tRNA + S-adenosyl-L-methionine = epoxyqueuosine(34) in tRNA + adenine + L-methionine + 2 H(+)</text>
        <dbReference type="Rhea" id="RHEA:32155"/>
        <dbReference type="Rhea" id="RHEA-COMP:10342"/>
        <dbReference type="Rhea" id="RHEA-COMP:18582"/>
        <dbReference type="ChEBI" id="CHEBI:15378"/>
        <dbReference type="ChEBI" id="CHEBI:16708"/>
        <dbReference type="ChEBI" id="CHEBI:57844"/>
        <dbReference type="ChEBI" id="CHEBI:59789"/>
        <dbReference type="ChEBI" id="CHEBI:82833"/>
        <dbReference type="ChEBI" id="CHEBI:194443"/>
        <dbReference type="EC" id="2.4.99.17"/>
    </reaction>
</comment>
<evidence type="ECO:0000313" key="6">
    <source>
        <dbReference type="EMBL" id="MBI5252017.1"/>
    </source>
</evidence>
<keyword evidence="4 5" id="KW-0671">Queuosine biosynthesis</keyword>